<sequence length="133" mass="13691">MAGRRPLSALLAAVAVIGGGLAAAPGAEASPASVQAYSCNVHMSGGLYYAGHYSGNSVVPSATSVTSAGIEAQCLLRYIGYYTDTVDGIFGSHSQAAMKTAQRTINALYDQHLTVDGFPGPKSWVWLRTLPGG</sequence>
<accession>A0A918R8U4</accession>
<protein>
    <recommendedName>
        <fullName evidence="2">Peptidoglycan binding-like domain-containing protein</fullName>
    </recommendedName>
</protein>
<keyword evidence="4" id="KW-1185">Reference proteome</keyword>
<evidence type="ECO:0000256" key="1">
    <source>
        <dbReference type="SAM" id="SignalP"/>
    </source>
</evidence>
<evidence type="ECO:0000313" key="3">
    <source>
        <dbReference type="EMBL" id="GGZ90674.1"/>
    </source>
</evidence>
<evidence type="ECO:0000313" key="4">
    <source>
        <dbReference type="Proteomes" id="UP000623010"/>
    </source>
</evidence>
<dbReference type="InterPro" id="IPR036366">
    <property type="entry name" value="PGBDSf"/>
</dbReference>
<dbReference type="AlphaFoldDB" id="A0A918R8U4"/>
<dbReference type="InterPro" id="IPR002477">
    <property type="entry name" value="Peptidoglycan-bd-like"/>
</dbReference>
<feature type="signal peptide" evidence="1">
    <location>
        <begin position="1"/>
        <end position="22"/>
    </location>
</feature>
<feature type="domain" description="Peptidoglycan binding-like" evidence="2">
    <location>
        <begin position="71"/>
        <end position="124"/>
    </location>
</feature>
<evidence type="ECO:0000259" key="2">
    <source>
        <dbReference type="Pfam" id="PF01471"/>
    </source>
</evidence>
<keyword evidence="1" id="KW-0732">Signal</keyword>
<dbReference type="InterPro" id="IPR036365">
    <property type="entry name" value="PGBD-like_sf"/>
</dbReference>
<reference evidence="3" key="2">
    <citation type="submission" date="2020-09" db="EMBL/GenBank/DDBJ databases">
        <authorList>
            <person name="Sun Q."/>
            <person name="Ohkuma M."/>
        </authorList>
    </citation>
    <scope>NUCLEOTIDE SEQUENCE</scope>
    <source>
        <strain evidence="3">JCM 5016</strain>
    </source>
</reference>
<dbReference type="RefSeq" id="WP_190058028.1">
    <property type="nucleotide sequence ID" value="NZ_BMWH01000011.1"/>
</dbReference>
<proteinExistence type="predicted"/>
<organism evidence="3 4">
    <name type="scientific">Streptomyces echinoruber</name>
    <dbReference type="NCBI Taxonomy" id="68898"/>
    <lineage>
        <taxon>Bacteria</taxon>
        <taxon>Bacillati</taxon>
        <taxon>Actinomycetota</taxon>
        <taxon>Actinomycetes</taxon>
        <taxon>Kitasatosporales</taxon>
        <taxon>Streptomycetaceae</taxon>
        <taxon>Streptomyces</taxon>
    </lineage>
</organism>
<reference evidence="3" key="1">
    <citation type="journal article" date="2014" name="Int. J. Syst. Evol. Microbiol.">
        <title>Complete genome sequence of Corynebacterium casei LMG S-19264T (=DSM 44701T), isolated from a smear-ripened cheese.</title>
        <authorList>
            <consortium name="US DOE Joint Genome Institute (JGI-PGF)"/>
            <person name="Walter F."/>
            <person name="Albersmeier A."/>
            <person name="Kalinowski J."/>
            <person name="Ruckert C."/>
        </authorList>
    </citation>
    <scope>NUCLEOTIDE SEQUENCE</scope>
    <source>
        <strain evidence="3">JCM 5016</strain>
    </source>
</reference>
<dbReference type="Proteomes" id="UP000623010">
    <property type="component" value="Unassembled WGS sequence"/>
</dbReference>
<dbReference type="EMBL" id="BMWH01000011">
    <property type="protein sequence ID" value="GGZ90674.1"/>
    <property type="molecule type" value="Genomic_DNA"/>
</dbReference>
<feature type="chain" id="PRO_5038504983" description="Peptidoglycan binding-like domain-containing protein" evidence="1">
    <location>
        <begin position="23"/>
        <end position="133"/>
    </location>
</feature>
<dbReference type="Gene3D" id="1.10.101.10">
    <property type="entry name" value="PGBD-like superfamily/PGBD"/>
    <property type="match status" value="1"/>
</dbReference>
<comment type="caution">
    <text evidence="3">The sequence shown here is derived from an EMBL/GenBank/DDBJ whole genome shotgun (WGS) entry which is preliminary data.</text>
</comment>
<dbReference type="Pfam" id="PF01471">
    <property type="entry name" value="PG_binding_1"/>
    <property type="match status" value="1"/>
</dbReference>
<name>A0A918R8U4_9ACTN</name>
<dbReference type="SUPFAM" id="SSF47090">
    <property type="entry name" value="PGBD-like"/>
    <property type="match status" value="1"/>
</dbReference>
<gene>
    <name evidence="3" type="ORF">GCM10010389_31310</name>
</gene>